<reference evidence="2 3" key="1">
    <citation type="submission" date="2020-02" db="EMBL/GenBank/DDBJ databases">
        <authorList>
            <person name="Babadi Z.K."/>
            <person name="Risdian C."/>
            <person name="Ebrahimipour G.H."/>
            <person name="Wink J."/>
        </authorList>
    </citation>
    <scope>NUCLEOTIDE SEQUENCE [LARGE SCALE GENOMIC DNA]</scope>
    <source>
        <strain evidence="2 3">ZKHCc1 1396</strain>
    </source>
</reference>
<name>A0ABR9PTY8_9BACT</name>
<organism evidence="2 3">
    <name type="scientific">Corallococcus soli</name>
    <dbReference type="NCBI Taxonomy" id="2710757"/>
    <lineage>
        <taxon>Bacteria</taxon>
        <taxon>Pseudomonadati</taxon>
        <taxon>Myxococcota</taxon>
        <taxon>Myxococcia</taxon>
        <taxon>Myxococcales</taxon>
        <taxon>Cystobacterineae</taxon>
        <taxon>Myxococcaceae</taxon>
        <taxon>Corallococcus</taxon>
    </lineage>
</organism>
<comment type="caution">
    <text evidence="2">The sequence shown here is derived from an EMBL/GenBank/DDBJ whole genome shotgun (WGS) entry which is preliminary data.</text>
</comment>
<protein>
    <submittedName>
        <fullName evidence="2">Uncharacterized protein</fullName>
    </submittedName>
</protein>
<feature type="region of interest" description="Disordered" evidence="1">
    <location>
        <begin position="99"/>
        <end position="122"/>
    </location>
</feature>
<sequence length="495" mass="53688">MAAPADFSAPLRARGEKQAASSARLTSDGRQLLLEVEVVDPTPSTSADDVHSDHVEVWFALEDLKAVGPTRFVTTDAGGLFTVNGGDKPRELDRSIRMRSAEDDEEDRCTASERSARESIGKPPSRRVRAFFGLAHLGLFRDGRPAVLYDRPLYAAAGLAPSLAPGDVSYEVQKTKRGYHIRAVLQPGGLVFVPRTGVETLRARVDVIDAGPPGAPERVRSSHPAPRWAEPSTFHVVKLAQPLKPRLLAGVPELSQQDLEGLPPYFMRVGEEWRGVAADSREPTDVSNRYCLSSASEVLEHVFLQWKLGPATPFAGPDTVRVPVQATGADAMRLRGLREASRAGELLLLREEQKPRAAWIAGATELGFRFGDGTPGAVVKQTGWMMGMPMGGPCGAAEENTLELVRLGESGPISAELLSWDACSNVVAHEGQELIDLDGASFSEDSEASWPGYTWEQPGQKLRMKFADDLWVVASWNARDGSGVTVRAEKPEEEP</sequence>
<feature type="region of interest" description="Disordered" evidence="1">
    <location>
        <begin position="1"/>
        <end position="25"/>
    </location>
</feature>
<evidence type="ECO:0000313" key="2">
    <source>
        <dbReference type="EMBL" id="MBE4751398.1"/>
    </source>
</evidence>
<evidence type="ECO:0000313" key="3">
    <source>
        <dbReference type="Proteomes" id="UP001516472"/>
    </source>
</evidence>
<evidence type="ECO:0000256" key="1">
    <source>
        <dbReference type="SAM" id="MobiDB-lite"/>
    </source>
</evidence>
<keyword evidence="3" id="KW-1185">Reference proteome</keyword>
<feature type="compositionally biased region" description="Basic and acidic residues" evidence="1">
    <location>
        <begin position="108"/>
        <end position="120"/>
    </location>
</feature>
<gene>
    <name evidence="2" type="ORF">G4177_24800</name>
</gene>
<accession>A0ABR9PTY8</accession>
<dbReference type="Proteomes" id="UP001516472">
    <property type="component" value="Unassembled WGS sequence"/>
</dbReference>
<dbReference type="RefSeq" id="WP_193428609.1">
    <property type="nucleotide sequence ID" value="NZ_CBCSIP010000372.1"/>
</dbReference>
<dbReference type="EMBL" id="JAAIYO010000008">
    <property type="protein sequence ID" value="MBE4751398.1"/>
    <property type="molecule type" value="Genomic_DNA"/>
</dbReference>
<proteinExistence type="predicted"/>